<dbReference type="Proteomes" id="UP000271087">
    <property type="component" value="Unassembled WGS sequence"/>
</dbReference>
<gene>
    <name evidence="1" type="ORF">NOO_LOCUS7806</name>
</gene>
<protein>
    <recommendedName>
        <fullName evidence="3">MAM domain-containing protein</fullName>
    </recommendedName>
</protein>
<evidence type="ECO:0000313" key="2">
    <source>
        <dbReference type="Proteomes" id="UP000271087"/>
    </source>
</evidence>
<name>A0A3P6TPX1_ONCOC</name>
<feature type="non-terminal residue" evidence="1">
    <location>
        <position position="1"/>
    </location>
</feature>
<organism evidence="1 2">
    <name type="scientific">Onchocerca ochengi</name>
    <name type="common">Filarial nematode worm</name>
    <dbReference type="NCBI Taxonomy" id="42157"/>
    <lineage>
        <taxon>Eukaryota</taxon>
        <taxon>Metazoa</taxon>
        <taxon>Ecdysozoa</taxon>
        <taxon>Nematoda</taxon>
        <taxon>Chromadorea</taxon>
        <taxon>Rhabditida</taxon>
        <taxon>Spirurina</taxon>
        <taxon>Spiruromorpha</taxon>
        <taxon>Filarioidea</taxon>
        <taxon>Onchocercidae</taxon>
        <taxon>Onchocerca</taxon>
    </lineage>
</organism>
<evidence type="ECO:0008006" key="3">
    <source>
        <dbReference type="Google" id="ProtNLM"/>
    </source>
</evidence>
<accession>A0A3P6TPX1</accession>
<proteinExistence type="predicted"/>
<evidence type="ECO:0000313" key="1">
    <source>
        <dbReference type="EMBL" id="VDK87327.1"/>
    </source>
</evidence>
<reference evidence="1 2" key="1">
    <citation type="submission" date="2018-08" db="EMBL/GenBank/DDBJ databases">
        <authorList>
            <person name="Laetsch R D."/>
            <person name="Stevens L."/>
            <person name="Kumar S."/>
            <person name="Blaxter L. M."/>
        </authorList>
    </citation>
    <scope>NUCLEOTIDE SEQUENCE [LARGE SCALE GENOMIC DNA]</scope>
</reference>
<dbReference type="AlphaFoldDB" id="A0A3P6TPX1"/>
<dbReference type="OrthoDB" id="5828686at2759"/>
<keyword evidence="2" id="KW-1185">Reference proteome</keyword>
<dbReference type="EMBL" id="UYRW01002948">
    <property type="protein sequence ID" value="VDK87327.1"/>
    <property type="molecule type" value="Genomic_DNA"/>
</dbReference>
<sequence length="410" mass="47302">QFFLATSVTVEEKFSDDWTSCVTCSETGLFIFLIRAYQLPKTRIELCWKFVSGKNSIYRYCTFLRNSKSNNYVRKRFAVRPYRPIKFYIKLHNHGESTAIATINSIRVITEECPSPFYQSEQRPMRLISIKRAPEKEILKIRPITSQDKIMKPAIIQSSSTTQPNLNSSFTLRDIFGNDFAQFLEDDTDGLIVKNKQFEKDSVSSEKQVSRNNDIFETTTTTTTKAITMFNFNLLQCNTIGGCLFDYSMCSYQNSPLSRGSTFQRVKLRDRNFMQAFTKPNTVAVLETDTSFAEEHKIVFDVLEYTEGERLYGCCYNTKLESGSLINIRIMMGGNRRSELFCPFATEAYSTLLVWRTERFICPQGTEKILFVCENNGKINGTCAMDNIRIHKIFDVLEVEPCQRDILVFS</sequence>